<keyword evidence="3" id="KW-1185">Reference proteome</keyword>
<evidence type="ECO:0000259" key="1">
    <source>
        <dbReference type="Pfam" id="PF12680"/>
    </source>
</evidence>
<comment type="caution">
    <text evidence="2">The sequence shown here is derived from an EMBL/GenBank/DDBJ whole genome shotgun (WGS) entry which is preliminary data.</text>
</comment>
<proteinExistence type="predicted"/>
<feature type="domain" description="SnoaL-like" evidence="1">
    <location>
        <begin position="6"/>
        <end position="102"/>
    </location>
</feature>
<dbReference type="OrthoDB" id="1163083at2"/>
<name>A0A4S5BMT5_9BURK</name>
<accession>A0A4S5BMT5</accession>
<dbReference type="RefSeq" id="WP_136407106.1">
    <property type="nucleotide sequence ID" value="NZ_JARXRQ010000022.1"/>
</dbReference>
<gene>
    <name evidence="2" type="ORF">E8K88_13010</name>
</gene>
<dbReference type="InterPro" id="IPR037401">
    <property type="entry name" value="SnoaL-like"/>
</dbReference>
<dbReference type="EMBL" id="SSWX01000017">
    <property type="protein sequence ID" value="THJ32161.1"/>
    <property type="molecule type" value="Genomic_DNA"/>
</dbReference>
<dbReference type="Proteomes" id="UP000306236">
    <property type="component" value="Unassembled WGS sequence"/>
</dbReference>
<dbReference type="Pfam" id="PF12680">
    <property type="entry name" value="SnoaL_2"/>
    <property type="match status" value="1"/>
</dbReference>
<organism evidence="2 3">
    <name type="scientific">Lampropedia aestuarii</name>
    <dbReference type="NCBI Taxonomy" id="2562762"/>
    <lineage>
        <taxon>Bacteria</taxon>
        <taxon>Pseudomonadati</taxon>
        <taxon>Pseudomonadota</taxon>
        <taxon>Betaproteobacteria</taxon>
        <taxon>Burkholderiales</taxon>
        <taxon>Comamonadaceae</taxon>
        <taxon>Lampropedia</taxon>
    </lineage>
</organism>
<dbReference type="SUPFAM" id="SSF54427">
    <property type="entry name" value="NTF2-like"/>
    <property type="match status" value="1"/>
</dbReference>
<protein>
    <submittedName>
        <fullName evidence="2">Nuclear transport factor 2 family protein</fullName>
    </submittedName>
</protein>
<evidence type="ECO:0000313" key="3">
    <source>
        <dbReference type="Proteomes" id="UP000306236"/>
    </source>
</evidence>
<reference evidence="2 3" key="1">
    <citation type="submission" date="2019-04" db="EMBL/GenBank/DDBJ databases">
        <title>Lampropedia sp YIM MLB12 draf genome.</title>
        <authorList>
            <person name="Wang Y.-X."/>
        </authorList>
    </citation>
    <scope>NUCLEOTIDE SEQUENCE [LARGE SCALE GENOMIC DNA]</scope>
    <source>
        <strain evidence="2 3">YIM MLB12</strain>
    </source>
</reference>
<sequence>MTDPIAQWHEIVRNRDADQLRALLHTDVVFQSPAMHTPQVGVAKTQQYLLAALAVLGPAQFRYEREWRGAQSAVLEFTAQIDGIAINGVDLIDWDTDGRITRFTVMVRPLKALQTLVAHMGAQLTAPPSAQP</sequence>
<dbReference type="InterPro" id="IPR032710">
    <property type="entry name" value="NTF2-like_dom_sf"/>
</dbReference>
<evidence type="ECO:0000313" key="2">
    <source>
        <dbReference type="EMBL" id="THJ32161.1"/>
    </source>
</evidence>
<dbReference type="Gene3D" id="3.10.450.50">
    <property type="match status" value="1"/>
</dbReference>
<dbReference type="AlphaFoldDB" id="A0A4S5BMT5"/>